<dbReference type="Proteomes" id="UP000260644">
    <property type="component" value="Unassembled WGS sequence"/>
</dbReference>
<organism evidence="3 4">
    <name type="scientific">Chitinophaga silvatica</name>
    <dbReference type="NCBI Taxonomy" id="2282649"/>
    <lineage>
        <taxon>Bacteria</taxon>
        <taxon>Pseudomonadati</taxon>
        <taxon>Bacteroidota</taxon>
        <taxon>Chitinophagia</taxon>
        <taxon>Chitinophagales</taxon>
        <taxon>Chitinophagaceae</taxon>
        <taxon>Chitinophaga</taxon>
    </lineage>
</organism>
<dbReference type="Pfam" id="PF01381">
    <property type="entry name" value="HTH_3"/>
    <property type="match status" value="1"/>
</dbReference>
<comment type="caution">
    <text evidence="3">The sequence shown here is derived from an EMBL/GenBank/DDBJ whole genome shotgun (WGS) entry which is preliminary data.</text>
</comment>
<protein>
    <submittedName>
        <fullName evidence="3">XRE family transcriptional regulator</fullName>
    </submittedName>
</protein>
<name>A0A3E1YCE0_9BACT</name>
<dbReference type="CDD" id="cd00093">
    <property type="entry name" value="HTH_XRE"/>
    <property type="match status" value="1"/>
</dbReference>
<gene>
    <name evidence="3" type="ORF">DVR12_08575</name>
</gene>
<dbReference type="InterPro" id="IPR010982">
    <property type="entry name" value="Lambda_DNA-bd_dom_sf"/>
</dbReference>
<sequence length="96" mass="10649">MNIGGAIEGLRKKKNIKQNVLAEKAEITQSYLSLIESNKKEPNLKTLKAIADGLEVPLPIIFFLSITPDDIPVEKQESYKLLSPLVNSVIKDIFIA</sequence>
<dbReference type="OrthoDB" id="1261587at2"/>
<evidence type="ECO:0000313" key="3">
    <source>
        <dbReference type="EMBL" id="RFS23928.1"/>
    </source>
</evidence>
<evidence type="ECO:0000259" key="2">
    <source>
        <dbReference type="PROSITE" id="PS50943"/>
    </source>
</evidence>
<evidence type="ECO:0000256" key="1">
    <source>
        <dbReference type="ARBA" id="ARBA00023125"/>
    </source>
</evidence>
<dbReference type="AlphaFoldDB" id="A0A3E1YCE0"/>
<keyword evidence="4" id="KW-1185">Reference proteome</keyword>
<dbReference type="InterPro" id="IPR001387">
    <property type="entry name" value="Cro/C1-type_HTH"/>
</dbReference>
<evidence type="ECO:0000313" key="4">
    <source>
        <dbReference type="Proteomes" id="UP000260644"/>
    </source>
</evidence>
<dbReference type="PANTHER" id="PTHR46797:SF1">
    <property type="entry name" value="METHYLPHOSPHONATE SYNTHASE"/>
    <property type="match status" value="1"/>
</dbReference>
<keyword evidence="1" id="KW-0238">DNA-binding</keyword>
<accession>A0A3E1YCE0</accession>
<dbReference type="RefSeq" id="WP_116975254.1">
    <property type="nucleotide sequence ID" value="NZ_QPMM01000003.1"/>
</dbReference>
<feature type="domain" description="HTH cro/C1-type" evidence="2">
    <location>
        <begin position="7"/>
        <end position="61"/>
    </location>
</feature>
<dbReference type="GO" id="GO:0005829">
    <property type="term" value="C:cytosol"/>
    <property type="evidence" value="ECO:0007669"/>
    <property type="project" value="TreeGrafter"/>
</dbReference>
<dbReference type="Gene3D" id="1.10.260.40">
    <property type="entry name" value="lambda repressor-like DNA-binding domains"/>
    <property type="match status" value="1"/>
</dbReference>
<dbReference type="SUPFAM" id="SSF47413">
    <property type="entry name" value="lambda repressor-like DNA-binding domains"/>
    <property type="match status" value="1"/>
</dbReference>
<dbReference type="PANTHER" id="PTHR46797">
    <property type="entry name" value="HTH-TYPE TRANSCRIPTIONAL REGULATOR"/>
    <property type="match status" value="1"/>
</dbReference>
<dbReference type="InterPro" id="IPR050807">
    <property type="entry name" value="TransReg_Diox_bact_type"/>
</dbReference>
<dbReference type="PROSITE" id="PS50943">
    <property type="entry name" value="HTH_CROC1"/>
    <property type="match status" value="1"/>
</dbReference>
<reference evidence="3 4" key="1">
    <citation type="submission" date="2018-07" db="EMBL/GenBank/DDBJ databases">
        <title>Chitinophaga K2CV101002-2 sp. nov., isolated from a monsoon evergreen broad-leaved forest soil.</title>
        <authorList>
            <person name="Lv Y."/>
        </authorList>
    </citation>
    <scope>NUCLEOTIDE SEQUENCE [LARGE SCALE GENOMIC DNA]</scope>
    <source>
        <strain evidence="3 4">GDMCC 1.1288</strain>
    </source>
</reference>
<dbReference type="GO" id="GO:0003700">
    <property type="term" value="F:DNA-binding transcription factor activity"/>
    <property type="evidence" value="ECO:0007669"/>
    <property type="project" value="TreeGrafter"/>
</dbReference>
<dbReference type="GO" id="GO:0003677">
    <property type="term" value="F:DNA binding"/>
    <property type="evidence" value="ECO:0007669"/>
    <property type="project" value="UniProtKB-KW"/>
</dbReference>
<proteinExistence type="predicted"/>
<dbReference type="EMBL" id="QPMM01000003">
    <property type="protein sequence ID" value="RFS23928.1"/>
    <property type="molecule type" value="Genomic_DNA"/>
</dbReference>
<dbReference type="SMART" id="SM00530">
    <property type="entry name" value="HTH_XRE"/>
    <property type="match status" value="1"/>
</dbReference>